<feature type="transmembrane region" description="Helical" evidence="5">
    <location>
        <begin position="266"/>
        <end position="288"/>
    </location>
</feature>
<name>A0A9Q0YDW2_HOLLE</name>
<feature type="transmembrane region" description="Helical" evidence="5">
    <location>
        <begin position="139"/>
        <end position="160"/>
    </location>
</feature>
<keyword evidence="4 5" id="KW-0472">Membrane</keyword>
<evidence type="ECO:0000256" key="1">
    <source>
        <dbReference type="ARBA" id="ARBA00004141"/>
    </source>
</evidence>
<evidence type="ECO:0000313" key="7">
    <source>
        <dbReference type="EMBL" id="KAJ8019944.1"/>
    </source>
</evidence>
<evidence type="ECO:0000313" key="8">
    <source>
        <dbReference type="Proteomes" id="UP001152320"/>
    </source>
</evidence>
<comment type="subcellular location">
    <subcellularLocation>
        <location evidence="1">Membrane</location>
        <topology evidence="1">Multi-pass membrane protein</topology>
    </subcellularLocation>
</comment>
<dbReference type="InterPro" id="IPR037185">
    <property type="entry name" value="EmrE-like"/>
</dbReference>
<reference evidence="7" key="1">
    <citation type="submission" date="2021-10" db="EMBL/GenBank/DDBJ databases">
        <title>Tropical sea cucumber genome reveals ecological adaptation and Cuvierian tubules defense mechanism.</title>
        <authorList>
            <person name="Chen T."/>
        </authorList>
    </citation>
    <scope>NUCLEOTIDE SEQUENCE</scope>
    <source>
        <strain evidence="7">Nanhai2018</strain>
        <tissue evidence="7">Muscle</tissue>
    </source>
</reference>
<proteinExistence type="predicted"/>
<evidence type="ECO:0000256" key="3">
    <source>
        <dbReference type="ARBA" id="ARBA00022989"/>
    </source>
</evidence>
<feature type="domain" description="EamA" evidence="6">
    <location>
        <begin position="180"/>
        <end position="311"/>
    </location>
</feature>
<dbReference type="AlphaFoldDB" id="A0A9Q0YDW2"/>
<sequence length="359" mass="39661">MEGKLDQPPAHLGFLGRLYNYRGFIFAFAAASFYAFSSILVSSLSGDISSTMTAFIRMLISMFPALIVLCYGGIPILPSSRKEFLFHCVNTVIGLVVMCMQYFAYQNMPPADACAIINSYAAFSGLFGRLFLKEAFGFFEAFIVIFTIMGVVLVSRPQFIFGLTDLGEESEIKRGPVPPLVALACAIFMALLLVVHRTMGKQDIHAMKATFYNSVISCILLVGPITLLRQWTLPDTYKGRSFAIMAGLFAFLGYVFMYLASSIENVVYVSLILLNDVYLVLILGVVFVGYKPHWLSAIGITLIVGSSAVLSVKKIVNVKKENNKEDKEKHQEEEVKESGCISSLDNKSQYHLLGKTTSV</sequence>
<dbReference type="InterPro" id="IPR000620">
    <property type="entry name" value="EamA_dom"/>
</dbReference>
<dbReference type="Pfam" id="PF00892">
    <property type="entry name" value="EamA"/>
    <property type="match status" value="2"/>
</dbReference>
<feature type="transmembrane region" description="Helical" evidence="5">
    <location>
        <begin position="54"/>
        <end position="77"/>
    </location>
</feature>
<dbReference type="PANTHER" id="PTHR22911:SF6">
    <property type="entry name" value="SOLUTE CARRIER FAMILY 35 MEMBER G1"/>
    <property type="match status" value="1"/>
</dbReference>
<gene>
    <name evidence="7" type="ORF">HOLleu_41735</name>
</gene>
<feature type="transmembrane region" description="Helical" evidence="5">
    <location>
        <begin position="211"/>
        <end position="229"/>
    </location>
</feature>
<feature type="transmembrane region" description="Helical" evidence="5">
    <location>
        <begin position="84"/>
        <end position="104"/>
    </location>
</feature>
<feature type="transmembrane region" description="Helical" evidence="5">
    <location>
        <begin position="294"/>
        <end position="312"/>
    </location>
</feature>
<evidence type="ECO:0000256" key="5">
    <source>
        <dbReference type="SAM" id="Phobius"/>
    </source>
</evidence>
<evidence type="ECO:0000256" key="2">
    <source>
        <dbReference type="ARBA" id="ARBA00022692"/>
    </source>
</evidence>
<feature type="transmembrane region" description="Helical" evidence="5">
    <location>
        <begin position="180"/>
        <end position="199"/>
    </location>
</feature>
<feature type="transmembrane region" description="Helical" evidence="5">
    <location>
        <begin position="21"/>
        <end position="42"/>
    </location>
</feature>
<dbReference type="PANTHER" id="PTHR22911">
    <property type="entry name" value="ACYL-MALONYL CONDENSING ENZYME-RELATED"/>
    <property type="match status" value="1"/>
</dbReference>
<dbReference type="Proteomes" id="UP001152320">
    <property type="component" value="Chromosome 23"/>
</dbReference>
<evidence type="ECO:0000259" key="6">
    <source>
        <dbReference type="Pfam" id="PF00892"/>
    </source>
</evidence>
<keyword evidence="8" id="KW-1185">Reference proteome</keyword>
<feature type="domain" description="EamA" evidence="6">
    <location>
        <begin position="23"/>
        <end position="155"/>
    </location>
</feature>
<feature type="transmembrane region" description="Helical" evidence="5">
    <location>
        <begin position="241"/>
        <end position="259"/>
    </location>
</feature>
<dbReference type="EMBL" id="JAIZAY010000023">
    <property type="protein sequence ID" value="KAJ8019944.1"/>
    <property type="molecule type" value="Genomic_DNA"/>
</dbReference>
<evidence type="ECO:0000256" key="4">
    <source>
        <dbReference type="ARBA" id="ARBA00023136"/>
    </source>
</evidence>
<dbReference type="SUPFAM" id="SSF103481">
    <property type="entry name" value="Multidrug resistance efflux transporter EmrE"/>
    <property type="match status" value="2"/>
</dbReference>
<dbReference type="GO" id="GO:0016020">
    <property type="term" value="C:membrane"/>
    <property type="evidence" value="ECO:0007669"/>
    <property type="project" value="UniProtKB-SubCell"/>
</dbReference>
<accession>A0A9Q0YDW2</accession>
<feature type="transmembrane region" description="Helical" evidence="5">
    <location>
        <begin position="110"/>
        <end position="132"/>
    </location>
</feature>
<organism evidence="7 8">
    <name type="scientific">Holothuria leucospilota</name>
    <name type="common">Black long sea cucumber</name>
    <name type="synonym">Mertensiothuria leucospilota</name>
    <dbReference type="NCBI Taxonomy" id="206669"/>
    <lineage>
        <taxon>Eukaryota</taxon>
        <taxon>Metazoa</taxon>
        <taxon>Echinodermata</taxon>
        <taxon>Eleutherozoa</taxon>
        <taxon>Echinozoa</taxon>
        <taxon>Holothuroidea</taxon>
        <taxon>Aspidochirotacea</taxon>
        <taxon>Aspidochirotida</taxon>
        <taxon>Holothuriidae</taxon>
        <taxon>Holothuria</taxon>
    </lineage>
</organism>
<protein>
    <submittedName>
        <fullName evidence="7">Solute carrier family 35 member G1</fullName>
    </submittedName>
</protein>
<dbReference type="OrthoDB" id="306876at2759"/>
<comment type="caution">
    <text evidence="7">The sequence shown here is derived from an EMBL/GenBank/DDBJ whole genome shotgun (WGS) entry which is preliminary data.</text>
</comment>
<keyword evidence="3 5" id="KW-1133">Transmembrane helix</keyword>
<keyword evidence="2 5" id="KW-0812">Transmembrane</keyword>